<keyword evidence="1" id="KW-0472">Membrane</keyword>
<feature type="transmembrane region" description="Helical" evidence="1">
    <location>
        <begin position="74"/>
        <end position="96"/>
    </location>
</feature>
<evidence type="ECO:0000313" key="2">
    <source>
        <dbReference type="EMBL" id="GLV14491.1"/>
    </source>
</evidence>
<dbReference type="RefSeq" id="WP_040289098.1">
    <property type="nucleotide sequence ID" value="NZ_BSRA01000013.1"/>
</dbReference>
<dbReference type="NCBIfam" id="TIGR03940">
    <property type="entry name" value="PGA_PgaD"/>
    <property type="match status" value="1"/>
</dbReference>
<dbReference type="EMBL" id="FNOJ01000029">
    <property type="protein sequence ID" value="SDX00725.1"/>
    <property type="molecule type" value="Genomic_DNA"/>
</dbReference>
<dbReference type="Proteomes" id="UP000182589">
    <property type="component" value="Unassembled WGS sequence"/>
</dbReference>
<evidence type="ECO:0000313" key="3">
    <source>
        <dbReference type="EMBL" id="SDX00725.1"/>
    </source>
</evidence>
<evidence type="ECO:0000313" key="4">
    <source>
        <dbReference type="Proteomes" id="UP000182589"/>
    </source>
</evidence>
<sequence length="146" mass="17081">MNDVRLKWNEMVIDSGPHRSKSRRFAEALLTVSGWLWVCSVLWQLTLSLCLWILGVSYAKLYLFTALSYTSFLIFVRDAGIVGCASLLVFGSWVVYNKRRFGSLHRRKFPRDVTTQELADKLGIHSLQIEEWQHSSWIDWRIDKQD</sequence>
<dbReference type="GO" id="GO:0043709">
    <property type="term" value="P:cell adhesion involved in single-species biofilm formation"/>
    <property type="evidence" value="ECO:0007669"/>
    <property type="project" value="InterPro"/>
</dbReference>
<evidence type="ECO:0000256" key="1">
    <source>
        <dbReference type="SAM" id="Phobius"/>
    </source>
</evidence>
<name>A0A1H2Y6W1_9BACL</name>
<keyword evidence="1" id="KW-1133">Transmembrane helix</keyword>
<accession>A0A1H2Y6W1</accession>
<dbReference type="Pfam" id="PF13994">
    <property type="entry name" value="PgaD"/>
    <property type="match status" value="1"/>
</dbReference>
<dbReference type="AlphaFoldDB" id="A0A1H2Y6W1"/>
<keyword evidence="4" id="KW-1185">Reference proteome</keyword>
<keyword evidence="1" id="KW-0812">Transmembrane</keyword>
<feature type="transmembrane region" description="Helical" evidence="1">
    <location>
        <begin position="28"/>
        <end position="54"/>
    </location>
</feature>
<dbReference type="EMBL" id="BSRA01000013">
    <property type="protein sequence ID" value="GLV14491.1"/>
    <property type="molecule type" value="Genomic_DNA"/>
</dbReference>
<dbReference type="InterPro" id="IPR023829">
    <property type="entry name" value="PGA_PgaD"/>
</dbReference>
<proteinExistence type="predicted"/>
<organism evidence="3 4">
    <name type="scientific">Alicyclobacillus hesperidum</name>
    <dbReference type="NCBI Taxonomy" id="89784"/>
    <lineage>
        <taxon>Bacteria</taxon>
        <taxon>Bacillati</taxon>
        <taxon>Bacillota</taxon>
        <taxon>Bacilli</taxon>
        <taxon>Bacillales</taxon>
        <taxon>Alicyclobacillaceae</taxon>
        <taxon>Alicyclobacillus</taxon>
    </lineage>
</organism>
<reference evidence="2" key="2">
    <citation type="submission" date="2023-02" db="EMBL/GenBank/DDBJ databases">
        <title>Proposal of a novel subspecies: Alicyclobacillus hesperidum subspecies aegle.</title>
        <authorList>
            <person name="Goto K."/>
            <person name="Fujii T."/>
            <person name="Yasui K."/>
            <person name="Mochida K."/>
            <person name="Kato-Tanaka Y."/>
            <person name="Morohoshi S."/>
            <person name="An S.Y."/>
            <person name="Kasai H."/>
            <person name="Yokota A."/>
        </authorList>
    </citation>
    <scope>NUCLEOTIDE SEQUENCE</scope>
    <source>
        <strain evidence="2">DSM 12766</strain>
    </source>
</reference>
<reference evidence="3" key="1">
    <citation type="submission" date="2016-10" db="EMBL/GenBank/DDBJ databases">
        <authorList>
            <person name="de Groot N.N."/>
        </authorList>
    </citation>
    <scope>NUCLEOTIDE SEQUENCE [LARGE SCALE GENOMIC DNA]</scope>
    <source>
        <strain evidence="3">DSM 12489</strain>
    </source>
</reference>
<dbReference type="Proteomes" id="UP001157137">
    <property type="component" value="Unassembled WGS sequence"/>
</dbReference>
<protein>
    <submittedName>
        <fullName evidence="3">Poly-beta-1,6-N-acetyl-D-glucosamine biosynthesis protein PgaD</fullName>
    </submittedName>
</protein>
<gene>
    <name evidence="2" type="ORF">Heshes_21750</name>
    <name evidence="3" type="ORF">SAMN04489725_12912</name>
</gene>